<feature type="transmembrane region" description="Helical" evidence="2">
    <location>
        <begin position="265"/>
        <end position="287"/>
    </location>
</feature>
<dbReference type="PANTHER" id="PTHR22911:SF76">
    <property type="entry name" value="EAMA DOMAIN-CONTAINING PROTEIN"/>
    <property type="match status" value="1"/>
</dbReference>
<dbReference type="Proteomes" id="UP000667802">
    <property type="component" value="Unassembled WGS sequence"/>
</dbReference>
<feature type="transmembrane region" description="Helical" evidence="2">
    <location>
        <begin position="149"/>
        <end position="169"/>
    </location>
</feature>
<evidence type="ECO:0000259" key="3">
    <source>
        <dbReference type="Pfam" id="PF00892"/>
    </source>
</evidence>
<evidence type="ECO:0000313" key="4">
    <source>
        <dbReference type="EMBL" id="MDR9899533.1"/>
    </source>
</evidence>
<sequence>MTNILSNRQHKIESAASIQIFILLLIAVLLVSLDPIFTRLTENDLGPNATVFNRELIASVVFLFWQGIKVFLDRNKKDLSELKKPEPITLGTVATLLAVVIFGEVCLVTWALSLTQTTVANSNLLHNLPSVFTVLAGWLFLGQRFDKKFLIGMTVALTGAIAIGIQDLQVSQEHLIGDAWALFSAAVYAGYFLTIKKLRSQFSTLTLSLWCCIVSSAVLLPFVLIFENQVFPASLWGWVYVISLSVLCQVIASVIFIYQLKELSSAFVSMFMLLQPILSAVLAWIVFKERLTYLNIIGLFVVLFGIYLAQSGNITSDNTQAEFTNKNQLSLESNPGVEVKIGVDEIKRPLDQELLHKD</sequence>
<feature type="transmembrane region" description="Helical" evidence="2">
    <location>
        <begin position="51"/>
        <end position="72"/>
    </location>
</feature>
<dbReference type="InterPro" id="IPR000620">
    <property type="entry name" value="EamA_dom"/>
</dbReference>
<dbReference type="InterPro" id="IPR037185">
    <property type="entry name" value="EmrE-like"/>
</dbReference>
<name>A0AAP5IGN6_9CYAN</name>
<feature type="transmembrane region" description="Helical" evidence="2">
    <location>
        <begin position="175"/>
        <end position="195"/>
    </location>
</feature>
<keyword evidence="2" id="KW-0812">Transmembrane</keyword>
<accession>A0AAP5IGN6</accession>
<dbReference type="AlphaFoldDB" id="A0AAP5IGN6"/>
<dbReference type="SUPFAM" id="SSF103481">
    <property type="entry name" value="Multidrug resistance efflux transporter EmrE"/>
    <property type="match status" value="2"/>
</dbReference>
<feature type="transmembrane region" description="Helical" evidence="2">
    <location>
        <begin position="207"/>
        <end position="226"/>
    </location>
</feature>
<feature type="domain" description="EamA" evidence="3">
    <location>
        <begin position="21"/>
        <end position="163"/>
    </location>
</feature>
<dbReference type="EMBL" id="JAALHA020000025">
    <property type="protein sequence ID" value="MDR9899533.1"/>
    <property type="molecule type" value="Genomic_DNA"/>
</dbReference>
<keyword evidence="5" id="KW-1185">Reference proteome</keyword>
<comment type="similarity">
    <text evidence="1">Belongs to the EamA transporter family.</text>
</comment>
<feature type="transmembrane region" description="Helical" evidence="2">
    <location>
        <begin position="238"/>
        <end position="258"/>
    </location>
</feature>
<reference evidence="5" key="1">
    <citation type="journal article" date="2021" name="Science">
        <title>Hunting the eagle killer: A cyanobacterial neurotoxin causes vacuolar myelinopathy.</title>
        <authorList>
            <person name="Breinlinger S."/>
            <person name="Phillips T.J."/>
            <person name="Haram B.N."/>
            <person name="Mares J."/>
            <person name="Martinez Yerena J.A."/>
            <person name="Hrouzek P."/>
            <person name="Sobotka R."/>
            <person name="Henderson W.M."/>
            <person name="Schmieder P."/>
            <person name="Williams S.M."/>
            <person name="Lauderdale J.D."/>
            <person name="Wilde H.D."/>
            <person name="Gerrin W."/>
            <person name="Kust A."/>
            <person name="Washington J.W."/>
            <person name="Wagner C."/>
            <person name="Geier B."/>
            <person name="Liebeke M."/>
            <person name="Enke H."/>
            <person name="Niedermeyer T.H.J."/>
            <person name="Wilde S.B."/>
        </authorList>
    </citation>
    <scope>NUCLEOTIDE SEQUENCE [LARGE SCALE GENOMIC DNA]</scope>
    <source>
        <strain evidence="5">Thurmond2011</strain>
    </source>
</reference>
<feature type="domain" description="EamA" evidence="3">
    <location>
        <begin position="176"/>
        <end position="308"/>
    </location>
</feature>
<evidence type="ECO:0000313" key="5">
    <source>
        <dbReference type="Proteomes" id="UP000667802"/>
    </source>
</evidence>
<dbReference type="RefSeq" id="WP_208350257.1">
    <property type="nucleotide sequence ID" value="NZ_JAALHA020000025.1"/>
</dbReference>
<protein>
    <submittedName>
        <fullName evidence="4">DMT family transporter</fullName>
    </submittedName>
</protein>
<proteinExistence type="inferred from homology"/>
<evidence type="ECO:0000256" key="1">
    <source>
        <dbReference type="ARBA" id="ARBA00007362"/>
    </source>
</evidence>
<feature type="transmembrane region" description="Helical" evidence="2">
    <location>
        <begin position="93"/>
        <end position="112"/>
    </location>
</feature>
<dbReference type="GO" id="GO:0016020">
    <property type="term" value="C:membrane"/>
    <property type="evidence" value="ECO:0007669"/>
    <property type="project" value="InterPro"/>
</dbReference>
<feature type="transmembrane region" description="Helical" evidence="2">
    <location>
        <begin position="124"/>
        <end position="142"/>
    </location>
</feature>
<keyword evidence="2" id="KW-1133">Transmembrane helix</keyword>
<comment type="caution">
    <text evidence="4">The sequence shown here is derived from an EMBL/GenBank/DDBJ whole genome shotgun (WGS) entry which is preliminary data.</text>
</comment>
<organism evidence="4 5">
    <name type="scientific">Aetokthonos hydrillicola Thurmond2011</name>
    <dbReference type="NCBI Taxonomy" id="2712845"/>
    <lineage>
        <taxon>Bacteria</taxon>
        <taxon>Bacillati</taxon>
        <taxon>Cyanobacteriota</taxon>
        <taxon>Cyanophyceae</taxon>
        <taxon>Nostocales</taxon>
        <taxon>Hapalosiphonaceae</taxon>
        <taxon>Aetokthonos</taxon>
    </lineage>
</organism>
<dbReference type="Pfam" id="PF00892">
    <property type="entry name" value="EamA"/>
    <property type="match status" value="2"/>
</dbReference>
<gene>
    <name evidence="4" type="ORF">G7B40_033985</name>
</gene>
<feature type="transmembrane region" description="Helical" evidence="2">
    <location>
        <begin position="293"/>
        <end position="309"/>
    </location>
</feature>
<evidence type="ECO:0000256" key="2">
    <source>
        <dbReference type="SAM" id="Phobius"/>
    </source>
</evidence>
<keyword evidence="2" id="KW-0472">Membrane</keyword>
<dbReference type="PANTHER" id="PTHR22911">
    <property type="entry name" value="ACYL-MALONYL CONDENSING ENZYME-RELATED"/>
    <property type="match status" value="1"/>
</dbReference>